<evidence type="ECO:0000259" key="1">
    <source>
        <dbReference type="Pfam" id="PF16823"/>
    </source>
</evidence>
<evidence type="ECO:0000313" key="2">
    <source>
        <dbReference type="EMBL" id="MEO1765722.1"/>
    </source>
</evidence>
<comment type="caution">
    <text evidence="2">The sequence shown here is derived from an EMBL/GenBank/DDBJ whole genome shotgun (WGS) entry which is preliminary data.</text>
</comment>
<proteinExistence type="predicted"/>
<dbReference type="Pfam" id="PF16823">
    <property type="entry name" value="tPilZ"/>
    <property type="match status" value="1"/>
</dbReference>
<feature type="domain" description="Cyclic di-GMP receptor atypical PilZ" evidence="1">
    <location>
        <begin position="8"/>
        <end position="139"/>
    </location>
</feature>
<keyword evidence="3" id="KW-1185">Reference proteome</keyword>
<sequence length="142" mass="15927">MHGNSIVLQALSSLESLPKDGDTEHRIDHNVARLEAKIDLTLTLVGELLRRQTPLPPATAMALTSQGIAWEHPQTLAPHSQGVVSLYVSPRLPWPLKLPVEIIGTQDGKTRAKLIHLSEEAQEWLDRTLFRHHRRAVHARAR</sequence>
<evidence type="ECO:0000313" key="3">
    <source>
        <dbReference type="Proteomes" id="UP001482231"/>
    </source>
</evidence>
<name>A0ABV0EAN6_9BURK</name>
<reference evidence="2 3" key="1">
    <citation type="submission" date="2024-02" db="EMBL/GenBank/DDBJ databases">
        <title>New thermophilic sulfur-oxidizing bacteria from a hot springs of the Uzon caldera (Kamchatka, Russia).</title>
        <authorList>
            <person name="Dukat A.M."/>
            <person name="Elcheninov A.G."/>
            <person name="Frolov E.N."/>
        </authorList>
    </citation>
    <scope>NUCLEOTIDE SEQUENCE [LARGE SCALE GENOMIC DNA]</scope>
    <source>
        <strain evidence="2 3">AK1</strain>
    </source>
</reference>
<dbReference type="EMBL" id="JBAJEX010000001">
    <property type="protein sequence ID" value="MEO1765722.1"/>
    <property type="molecule type" value="Genomic_DNA"/>
</dbReference>
<dbReference type="InterPro" id="IPR031800">
    <property type="entry name" value="PilZ_atypical"/>
</dbReference>
<dbReference type="Proteomes" id="UP001482231">
    <property type="component" value="Unassembled WGS sequence"/>
</dbReference>
<organism evidence="2 3">
    <name type="scientific">Thiobacter aerophilum</name>
    <dbReference type="NCBI Taxonomy" id="3121275"/>
    <lineage>
        <taxon>Bacteria</taxon>
        <taxon>Pseudomonadati</taxon>
        <taxon>Pseudomonadota</taxon>
        <taxon>Betaproteobacteria</taxon>
        <taxon>Burkholderiales</taxon>
        <taxon>Thiobacteraceae</taxon>
        <taxon>Thiobacter</taxon>
    </lineage>
</organism>
<protein>
    <submittedName>
        <fullName evidence="2">PilZ domain-containing protein</fullName>
    </submittedName>
</protein>
<dbReference type="RefSeq" id="WP_347306129.1">
    <property type="nucleotide sequence ID" value="NZ_JBAJEX010000001.1"/>
</dbReference>
<gene>
    <name evidence="2" type="ORF">V6E02_00600</name>
</gene>
<accession>A0ABV0EAN6</accession>